<feature type="compositionally biased region" description="Polar residues" evidence="1">
    <location>
        <begin position="308"/>
        <end position="326"/>
    </location>
</feature>
<feature type="region of interest" description="Disordered" evidence="1">
    <location>
        <begin position="275"/>
        <end position="386"/>
    </location>
</feature>
<reference evidence="2 3" key="1">
    <citation type="submission" date="2021-05" db="EMBL/GenBank/DDBJ databases">
        <title>Genome Assembly of Synthetic Allotetraploid Brassica napus Reveals Homoeologous Exchanges between Subgenomes.</title>
        <authorList>
            <person name="Davis J.T."/>
        </authorList>
    </citation>
    <scope>NUCLEOTIDE SEQUENCE [LARGE SCALE GENOMIC DNA]</scope>
    <source>
        <strain evidence="3">cv. Da-Ae</strain>
        <tissue evidence="2">Seedling</tissue>
    </source>
</reference>
<dbReference type="EMBL" id="JAGKQM010000019">
    <property type="protein sequence ID" value="KAH0859053.1"/>
    <property type="molecule type" value="Genomic_DNA"/>
</dbReference>
<feature type="region of interest" description="Disordered" evidence="1">
    <location>
        <begin position="1"/>
        <end position="86"/>
    </location>
</feature>
<feature type="non-terminal residue" evidence="2">
    <location>
        <position position="1"/>
    </location>
</feature>
<dbReference type="Proteomes" id="UP000824890">
    <property type="component" value="Unassembled WGS sequence"/>
</dbReference>
<feature type="region of interest" description="Disordered" evidence="1">
    <location>
        <begin position="242"/>
        <end position="262"/>
    </location>
</feature>
<accession>A0ABQ7XSZ5</accession>
<keyword evidence="3" id="KW-1185">Reference proteome</keyword>
<protein>
    <submittedName>
        <fullName evidence="2">Uncharacterized protein</fullName>
    </submittedName>
</protein>
<name>A0ABQ7XSZ5_BRANA</name>
<feature type="region of interest" description="Disordered" evidence="1">
    <location>
        <begin position="542"/>
        <end position="561"/>
    </location>
</feature>
<feature type="compositionally biased region" description="Polar residues" evidence="1">
    <location>
        <begin position="8"/>
        <end position="26"/>
    </location>
</feature>
<evidence type="ECO:0000256" key="1">
    <source>
        <dbReference type="SAM" id="MobiDB-lite"/>
    </source>
</evidence>
<feature type="compositionally biased region" description="Basic and acidic residues" evidence="1">
    <location>
        <begin position="46"/>
        <end position="67"/>
    </location>
</feature>
<feature type="compositionally biased region" description="Basic and acidic residues" evidence="1">
    <location>
        <begin position="346"/>
        <end position="367"/>
    </location>
</feature>
<evidence type="ECO:0000313" key="3">
    <source>
        <dbReference type="Proteomes" id="UP000824890"/>
    </source>
</evidence>
<evidence type="ECO:0000313" key="2">
    <source>
        <dbReference type="EMBL" id="KAH0859053.1"/>
    </source>
</evidence>
<feature type="compositionally biased region" description="Polar residues" evidence="1">
    <location>
        <begin position="280"/>
        <end position="300"/>
    </location>
</feature>
<comment type="caution">
    <text evidence="2">The sequence shown here is derived from an EMBL/GenBank/DDBJ whole genome shotgun (WGS) entry which is preliminary data.</text>
</comment>
<organism evidence="2 3">
    <name type="scientific">Brassica napus</name>
    <name type="common">Rape</name>
    <dbReference type="NCBI Taxonomy" id="3708"/>
    <lineage>
        <taxon>Eukaryota</taxon>
        <taxon>Viridiplantae</taxon>
        <taxon>Streptophyta</taxon>
        <taxon>Embryophyta</taxon>
        <taxon>Tracheophyta</taxon>
        <taxon>Spermatophyta</taxon>
        <taxon>Magnoliopsida</taxon>
        <taxon>eudicotyledons</taxon>
        <taxon>Gunneridae</taxon>
        <taxon>Pentapetalae</taxon>
        <taxon>rosids</taxon>
        <taxon>malvids</taxon>
        <taxon>Brassicales</taxon>
        <taxon>Brassicaceae</taxon>
        <taxon>Brassiceae</taxon>
        <taxon>Brassica</taxon>
    </lineage>
</organism>
<sequence length="598" mass="67373">RDALVNARPSQQSSLQTRELQSSRYYTSKPVRYDDKSTRGQGPRYWENDSSRGRHSDRIIRSRDDHLRRNRYSRARDNPGPYVRPNEKAWKVKPKTHEVGRGQSAVDEDAMIRGATSGEIVPYEQSPEHKSRSIVDLAEMRSGEKTSNRKLARTIVTPVRADHPMEENVTLRDRGEARALAFSPNGEPSHADDLIIGALSDMEIMEQSDGALMADGDDGEDLLGLDLMELEDRQPQLRSLQVLGRRSSSRSSRTKKLGAKRSAPLGINRKFEILRRGSPSKRSTATVSHRAQNMPRQNWSRDALVNARPSQQSSQQTRELQSSRYYTSKPVRYDDKSTRGQGPRYWENDSSRGRHSDRIIRSRDDHLRRNRYSRARDNPGPYVRPNEKAWKVKPKTHEVGRGQSAVDEDAMIRGATSGEIVPYEQSPEHKSRSIVDLAEMRSGEKTSNRKLASTIVTPVRADHPMEENVTLRDRGEARALAFSPNGEPSHADDLIIGALSDMEIMEQSDGALMADGDDGEDLLGLDLMELEDRQPQLRSLQVLGRRSSSRSSRTKKLGAKRSAPLGINRKFEILRRESPSKRSTATVSHVAEGVSCNC</sequence>
<gene>
    <name evidence="2" type="ORF">HID58_087314</name>
</gene>
<proteinExistence type="predicted"/>